<protein>
    <submittedName>
        <fullName evidence="1">Uncharacterized protein</fullName>
    </submittedName>
</protein>
<evidence type="ECO:0000313" key="1">
    <source>
        <dbReference type="EMBL" id="KAJ9111493.1"/>
    </source>
</evidence>
<proteinExistence type="predicted"/>
<dbReference type="EMBL" id="JASBWU010000030">
    <property type="protein sequence ID" value="KAJ9111493.1"/>
    <property type="molecule type" value="Genomic_DNA"/>
</dbReference>
<evidence type="ECO:0000313" key="2">
    <source>
        <dbReference type="Proteomes" id="UP001243375"/>
    </source>
</evidence>
<dbReference type="Proteomes" id="UP001243375">
    <property type="component" value="Unassembled WGS sequence"/>
</dbReference>
<comment type="caution">
    <text evidence="1">The sequence shown here is derived from an EMBL/GenBank/DDBJ whole genome shotgun (WGS) entry which is preliminary data.</text>
</comment>
<sequence length="434" mass="44657">MFTRQLAQRSARAVAQRRTYASVSEASGVKVAGIDNGQPTTSISVVVKAGSRFESRPGVAHALKNFAFKNTKAGSALKTVRETELYGGVLSSALTREHLFLNAEFLRGDEDYFLSLMSSVLSSTKFTPHEFGEVVVPTIEADSLAALSSPSTMAFDIAHTLAFRRGLGNSLFASPHTELTAENVKEYASKAFAKSNVAVIGTGISTEALEKAVAKAFGGASATGGSSSSGPATKYFGGEQRLPLDLHTSEGQPTMLIAFGSTDAAAAPALAVLKNVLGGESDLKWVPGTSPLALAAAKVPGGKAKAFVLPYSDASLFGVLVSAPTSEGVKALAGDAVAAIKGLGQVNEEALKKAVAKTKFEVASVVENKEGLIALAGPQVLSGSVKSLEDAFGAIEKASTESLSKAAEALFKGKPTVVAVGDLSVLPYADELGL</sequence>
<keyword evidence="2" id="KW-1185">Reference proteome</keyword>
<name>A0ACC2WJ46_9TREE</name>
<reference evidence="1" key="1">
    <citation type="submission" date="2023-04" db="EMBL/GenBank/DDBJ databases">
        <title>Draft Genome sequencing of Naganishia species isolated from polar environments using Oxford Nanopore Technology.</title>
        <authorList>
            <person name="Leo P."/>
            <person name="Venkateswaran K."/>
        </authorList>
    </citation>
    <scope>NUCLEOTIDE SEQUENCE</scope>
    <source>
        <strain evidence="1">MNA-CCFEE 5425</strain>
    </source>
</reference>
<gene>
    <name evidence="1" type="ORF">QFC22_006520</name>
</gene>
<organism evidence="1 2">
    <name type="scientific">Naganishia vaughanmartiniae</name>
    <dbReference type="NCBI Taxonomy" id="1424756"/>
    <lineage>
        <taxon>Eukaryota</taxon>
        <taxon>Fungi</taxon>
        <taxon>Dikarya</taxon>
        <taxon>Basidiomycota</taxon>
        <taxon>Agaricomycotina</taxon>
        <taxon>Tremellomycetes</taxon>
        <taxon>Filobasidiales</taxon>
        <taxon>Filobasidiaceae</taxon>
        <taxon>Naganishia</taxon>
    </lineage>
</organism>
<accession>A0ACC2WJ46</accession>